<comment type="caution">
    <text evidence="5">The sequence shown here is derived from an EMBL/GenBank/DDBJ whole genome shotgun (WGS) entry which is preliminary data.</text>
</comment>
<evidence type="ECO:0000313" key="6">
    <source>
        <dbReference type="Proteomes" id="UP000027318"/>
    </source>
</evidence>
<keyword evidence="3" id="KW-0804">Transcription</keyword>
<dbReference type="PANTHER" id="PTHR46796">
    <property type="entry name" value="HTH-TYPE TRANSCRIPTIONAL ACTIVATOR RHAS-RELATED"/>
    <property type="match status" value="1"/>
</dbReference>
<dbReference type="InterPro" id="IPR018060">
    <property type="entry name" value="HTH_AraC"/>
</dbReference>
<dbReference type="RefSeq" id="WP_036549657.1">
    <property type="nucleotide sequence ID" value="NZ_JMSZ01000042.1"/>
</dbReference>
<dbReference type="PANTHER" id="PTHR46796:SF10">
    <property type="entry name" value="TRANSCRIPTIONAL ACTIVATOR FEAR"/>
    <property type="match status" value="1"/>
</dbReference>
<name>A0A063XYB4_9GAMM</name>
<dbReference type="InterPro" id="IPR050204">
    <property type="entry name" value="AraC_XylS_family_regulators"/>
</dbReference>
<evidence type="ECO:0000259" key="4">
    <source>
        <dbReference type="PROSITE" id="PS01124"/>
    </source>
</evidence>
<dbReference type="PROSITE" id="PS00041">
    <property type="entry name" value="HTH_ARAC_FAMILY_1"/>
    <property type="match status" value="1"/>
</dbReference>
<dbReference type="EMBL" id="JMSZ01000042">
    <property type="protein sequence ID" value="KDE38459.1"/>
    <property type="molecule type" value="Genomic_DNA"/>
</dbReference>
<dbReference type="PROSITE" id="PS01124">
    <property type="entry name" value="HTH_ARAC_FAMILY_2"/>
    <property type="match status" value="1"/>
</dbReference>
<evidence type="ECO:0000256" key="3">
    <source>
        <dbReference type="ARBA" id="ARBA00023163"/>
    </source>
</evidence>
<dbReference type="PATRIC" id="fig|267850.7.peg.2865"/>
<evidence type="ECO:0000256" key="1">
    <source>
        <dbReference type="ARBA" id="ARBA00023015"/>
    </source>
</evidence>
<dbReference type="InterPro" id="IPR009057">
    <property type="entry name" value="Homeodomain-like_sf"/>
</dbReference>
<dbReference type="InterPro" id="IPR014710">
    <property type="entry name" value="RmlC-like_jellyroll"/>
</dbReference>
<evidence type="ECO:0000313" key="5">
    <source>
        <dbReference type="EMBL" id="KDE38459.1"/>
    </source>
</evidence>
<gene>
    <name evidence="5" type="ORF">ADINL_2914</name>
</gene>
<reference evidence="5 6" key="1">
    <citation type="journal article" date="2005" name="Int. J. Syst. Evol. Microbiol.">
        <title>Nitrincola lacisaponensis gen. nov., sp. nov., a novel alkaliphilic bacterium isolated from an alkaline, saline lake.</title>
        <authorList>
            <person name="Dimitriu P.A."/>
            <person name="Shukla S.K."/>
            <person name="Conradt J."/>
            <person name="Marquez M.C."/>
            <person name="Ventosa A."/>
            <person name="Maglia A."/>
            <person name="Peyton B.M."/>
            <person name="Pinkart H.C."/>
            <person name="Mormile M.R."/>
        </authorList>
    </citation>
    <scope>NUCLEOTIDE SEQUENCE [LARGE SCALE GENOMIC DNA]</scope>
    <source>
        <strain evidence="5 6">4CA</strain>
    </source>
</reference>
<sequence>MHSASPSLALRSYSQEVASHSHDYHQLVLPVDGELCLSVERREGAVTAQQAAIIPAGADHGFYAPVANRFLVADVPTEMAPLLERLPVFVQLDAALSHYIQFLFQQLHGLDSRAAGSIEQQMLGLLLQLLQQRYQPEIQRKQDRRIELLQAYLDAYIDRPVTLPQMANVVHLSVRQLNALFQQQLGMSPQQYLLQLRMQRARQLLETTTLQVQAVADQVGYTNLAAFSDRFRRHFGQSPRYYRQSTKQHC</sequence>
<feature type="domain" description="HTH araC/xylS-type" evidence="4">
    <location>
        <begin position="147"/>
        <end position="245"/>
    </location>
</feature>
<dbReference type="Proteomes" id="UP000027318">
    <property type="component" value="Unassembled WGS sequence"/>
</dbReference>
<dbReference type="InterPro" id="IPR018062">
    <property type="entry name" value="HTH_AraC-typ_CS"/>
</dbReference>
<dbReference type="Gene3D" id="2.60.120.10">
    <property type="entry name" value="Jelly Rolls"/>
    <property type="match status" value="1"/>
</dbReference>
<keyword evidence="6" id="KW-1185">Reference proteome</keyword>
<accession>A0A063XYB4</accession>
<dbReference type="OrthoDB" id="5740883at2"/>
<keyword evidence="1" id="KW-0805">Transcription regulation</keyword>
<proteinExistence type="predicted"/>
<dbReference type="Gene3D" id="1.10.10.60">
    <property type="entry name" value="Homeodomain-like"/>
    <property type="match status" value="2"/>
</dbReference>
<keyword evidence="2" id="KW-0238">DNA-binding</keyword>
<dbReference type="InterPro" id="IPR020449">
    <property type="entry name" value="Tscrpt_reg_AraC-type_HTH"/>
</dbReference>
<dbReference type="GO" id="GO:0003700">
    <property type="term" value="F:DNA-binding transcription factor activity"/>
    <property type="evidence" value="ECO:0007669"/>
    <property type="project" value="InterPro"/>
</dbReference>
<evidence type="ECO:0000256" key="2">
    <source>
        <dbReference type="ARBA" id="ARBA00023125"/>
    </source>
</evidence>
<dbReference type="Pfam" id="PF12833">
    <property type="entry name" value="HTH_18"/>
    <property type="match status" value="1"/>
</dbReference>
<dbReference type="AlphaFoldDB" id="A0A063XYB4"/>
<dbReference type="SUPFAM" id="SSF46689">
    <property type="entry name" value="Homeodomain-like"/>
    <property type="match status" value="2"/>
</dbReference>
<protein>
    <submittedName>
        <fullName evidence="5">Transcriptional regulator, AraC family</fullName>
    </submittedName>
</protein>
<dbReference type="InterPro" id="IPR011051">
    <property type="entry name" value="RmlC_Cupin_sf"/>
</dbReference>
<dbReference type="GO" id="GO:0043565">
    <property type="term" value="F:sequence-specific DNA binding"/>
    <property type="evidence" value="ECO:0007669"/>
    <property type="project" value="InterPro"/>
</dbReference>
<organism evidence="5 6">
    <name type="scientific">Nitrincola lacisaponensis</name>
    <dbReference type="NCBI Taxonomy" id="267850"/>
    <lineage>
        <taxon>Bacteria</taxon>
        <taxon>Pseudomonadati</taxon>
        <taxon>Pseudomonadota</taxon>
        <taxon>Gammaproteobacteria</taxon>
        <taxon>Oceanospirillales</taxon>
        <taxon>Oceanospirillaceae</taxon>
        <taxon>Nitrincola</taxon>
    </lineage>
</organism>
<dbReference type="STRING" id="267850.ADINL_2914"/>
<dbReference type="SUPFAM" id="SSF51182">
    <property type="entry name" value="RmlC-like cupins"/>
    <property type="match status" value="1"/>
</dbReference>
<dbReference type="SMART" id="SM00342">
    <property type="entry name" value="HTH_ARAC"/>
    <property type="match status" value="1"/>
</dbReference>
<dbReference type="PRINTS" id="PR00032">
    <property type="entry name" value="HTHARAC"/>
</dbReference>